<protein>
    <submittedName>
        <fullName evidence="1">Uncharacterized protein</fullName>
    </submittedName>
</protein>
<name>A0ACC0MTT7_RHOML</name>
<dbReference type="Proteomes" id="UP001062846">
    <property type="component" value="Chromosome 8"/>
</dbReference>
<proteinExistence type="predicted"/>
<dbReference type="EMBL" id="CM046395">
    <property type="protein sequence ID" value="KAI8543969.1"/>
    <property type="molecule type" value="Genomic_DNA"/>
</dbReference>
<reference evidence="1" key="1">
    <citation type="submission" date="2022-02" db="EMBL/GenBank/DDBJ databases">
        <title>Plant Genome Project.</title>
        <authorList>
            <person name="Zhang R.-G."/>
        </authorList>
    </citation>
    <scope>NUCLEOTIDE SEQUENCE</scope>
    <source>
        <strain evidence="1">AT1</strain>
    </source>
</reference>
<evidence type="ECO:0000313" key="1">
    <source>
        <dbReference type="EMBL" id="KAI8543969.1"/>
    </source>
</evidence>
<gene>
    <name evidence="1" type="ORF">RHMOL_Rhmol08G0258700</name>
</gene>
<accession>A0ACC0MTT7</accession>
<keyword evidence="2" id="KW-1185">Reference proteome</keyword>
<sequence length="204" mass="22207">MDIWVMQDEKGTWVKKLKLGPLPGFVWHLGFWNNGKFLFVNDASFPQFYNFSSQVVLYDPSNQEIRELGPEGTGCHFYAGVYYESLVSLFRYINACEFHVILGAATSTSALVYLVLSDGTTPPRTRASSIPVTVVWLMAKPFCRSGPPQGCCTEEEVAAVAETDAGNGGRPAGRRSSPVAGWTVQCTSIGGGREQSKRGVGNSP</sequence>
<comment type="caution">
    <text evidence="1">The sequence shown here is derived from an EMBL/GenBank/DDBJ whole genome shotgun (WGS) entry which is preliminary data.</text>
</comment>
<evidence type="ECO:0000313" key="2">
    <source>
        <dbReference type="Proteomes" id="UP001062846"/>
    </source>
</evidence>
<organism evidence="1 2">
    <name type="scientific">Rhododendron molle</name>
    <name type="common">Chinese azalea</name>
    <name type="synonym">Azalea mollis</name>
    <dbReference type="NCBI Taxonomy" id="49168"/>
    <lineage>
        <taxon>Eukaryota</taxon>
        <taxon>Viridiplantae</taxon>
        <taxon>Streptophyta</taxon>
        <taxon>Embryophyta</taxon>
        <taxon>Tracheophyta</taxon>
        <taxon>Spermatophyta</taxon>
        <taxon>Magnoliopsida</taxon>
        <taxon>eudicotyledons</taxon>
        <taxon>Gunneridae</taxon>
        <taxon>Pentapetalae</taxon>
        <taxon>asterids</taxon>
        <taxon>Ericales</taxon>
        <taxon>Ericaceae</taxon>
        <taxon>Ericoideae</taxon>
        <taxon>Rhodoreae</taxon>
        <taxon>Rhododendron</taxon>
    </lineage>
</organism>